<dbReference type="PANTHER" id="PTHR37422">
    <property type="entry name" value="TEICHURONIC ACID BIOSYNTHESIS PROTEIN TUAE"/>
    <property type="match status" value="1"/>
</dbReference>
<feature type="transmembrane region" description="Helical" evidence="5">
    <location>
        <begin position="230"/>
        <end position="247"/>
    </location>
</feature>
<dbReference type="InterPro" id="IPR051533">
    <property type="entry name" value="WaaL-like"/>
</dbReference>
<keyword evidence="4 5" id="KW-0472">Membrane</keyword>
<gene>
    <name evidence="7" type="ORF">AUC60_16970</name>
</gene>
<evidence type="ECO:0000256" key="3">
    <source>
        <dbReference type="ARBA" id="ARBA00022989"/>
    </source>
</evidence>
<name>A0A1Y3NYZ5_9PSED</name>
<dbReference type="Pfam" id="PF04932">
    <property type="entry name" value="Wzy_C"/>
    <property type="match status" value="1"/>
</dbReference>
<dbReference type="Proteomes" id="UP000195440">
    <property type="component" value="Unassembled WGS sequence"/>
</dbReference>
<keyword evidence="8" id="KW-1185">Reference proteome</keyword>
<feature type="transmembrane region" description="Helical" evidence="5">
    <location>
        <begin position="12"/>
        <end position="31"/>
    </location>
</feature>
<dbReference type="AlphaFoldDB" id="A0A1Y3NYZ5"/>
<comment type="caution">
    <text evidence="7">The sequence shown here is derived from an EMBL/GenBank/DDBJ whole genome shotgun (WGS) entry which is preliminary data.</text>
</comment>
<feature type="transmembrane region" description="Helical" evidence="5">
    <location>
        <begin position="120"/>
        <end position="141"/>
    </location>
</feature>
<dbReference type="PANTHER" id="PTHR37422:SF13">
    <property type="entry name" value="LIPOPOLYSACCHARIDE BIOSYNTHESIS PROTEIN PA4999-RELATED"/>
    <property type="match status" value="1"/>
</dbReference>
<keyword evidence="2 5" id="KW-0812">Transmembrane</keyword>
<evidence type="ECO:0000256" key="4">
    <source>
        <dbReference type="ARBA" id="ARBA00023136"/>
    </source>
</evidence>
<dbReference type="GO" id="GO:0016020">
    <property type="term" value="C:membrane"/>
    <property type="evidence" value="ECO:0007669"/>
    <property type="project" value="UniProtKB-SubCell"/>
</dbReference>
<evidence type="ECO:0000313" key="8">
    <source>
        <dbReference type="Proteomes" id="UP000195440"/>
    </source>
</evidence>
<feature type="transmembrane region" description="Helical" evidence="5">
    <location>
        <begin position="37"/>
        <end position="58"/>
    </location>
</feature>
<reference evidence="7 8" key="1">
    <citation type="journal article" date="2017" name="Syst. Appl. Microbiol.">
        <title>Pseudomonas caspiana sp. nov., a citrus pathogen in the Pseudomonas syringae phylogenetic group.</title>
        <authorList>
            <person name="Busquets A."/>
            <person name="Gomila M."/>
            <person name="Beiki F."/>
            <person name="Mulet M."/>
            <person name="Rahimian H."/>
            <person name="Garcia-Valdes E."/>
            <person name="Lalucat J."/>
        </authorList>
    </citation>
    <scope>NUCLEOTIDE SEQUENCE [LARGE SCALE GENOMIC DNA]</scope>
    <source>
        <strain evidence="7 8">FBF102</strain>
    </source>
</reference>
<keyword evidence="3 5" id="KW-1133">Transmembrane helix</keyword>
<feature type="transmembrane region" description="Helical" evidence="5">
    <location>
        <begin position="207"/>
        <end position="223"/>
    </location>
</feature>
<evidence type="ECO:0000256" key="2">
    <source>
        <dbReference type="ARBA" id="ARBA00022692"/>
    </source>
</evidence>
<sequence length="399" mass="43899">MLVAMKKLFQKGYLAGWASIGLLILLCGPWVMPSNKLYHQLIIFFLWLPALLALFGGYVRPLIKLPEIFFFLAFSIWTLFIFGVEGSDEPGKSKVVLYVTLTLLGVLLAAQHGRWRLESLLMCASVIGGFFATVSVVYFYIEPQSTGGRIVAVGLWDTIIMAAHAVGALAILGLFTLRSWRFSRPVFLLLLIPAAGYVIFLGLSQTRGVWIAFLAAMIVMVIARPSRLGVSLIVLMVISVAGVALFYPELLLQRGVSYRPGLWSGGVQLIEQHWATGVGFHEYLITVPVAGSFKHPHNLFLDTGVRLGLPGLLIFCCLWVTVGWRGWVSRAEPLGGALLALWFFSSVSLMTDGIGLWLKPNADWLITWLPVCLSIVLASRAASAETHEPHPVKPARPIL</sequence>
<dbReference type="RefSeq" id="WP_087269985.1">
    <property type="nucleotide sequence ID" value="NZ_LOHF01000014.1"/>
</dbReference>
<feature type="transmembrane region" description="Helical" evidence="5">
    <location>
        <begin position="339"/>
        <end position="358"/>
    </location>
</feature>
<comment type="subcellular location">
    <subcellularLocation>
        <location evidence="1">Membrane</location>
        <topology evidence="1">Multi-pass membrane protein</topology>
    </subcellularLocation>
</comment>
<protein>
    <recommendedName>
        <fullName evidence="6">O-antigen ligase-related domain-containing protein</fullName>
    </recommendedName>
</protein>
<feature type="transmembrane region" description="Helical" evidence="5">
    <location>
        <begin position="182"/>
        <end position="201"/>
    </location>
</feature>
<feature type="transmembrane region" description="Helical" evidence="5">
    <location>
        <begin position="307"/>
        <end position="327"/>
    </location>
</feature>
<feature type="domain" description="O-antigen ligase-related" evidence="6">
    <location>
        <begin position="198"/>
        <end position="316"/>
    </location>
</feature>
<evidence type="ECO:0000256" key="5">
    <source>
        <dbReference type="SAM" id="Phobius"/>
    </source>
</evidence>
<feature type="transmembrane region" description="Helical" evidence="5">
    <location>
        <begin position="95"/>
        <end position="113"/>
    </location>
</feature>
<organism evidence="7 8">
    <name type="scientific">Pseudomonas caspiana</name>
    <dbReference type="NCBI Taxonomy" id="1451454"/>
    <lineage>
        <taxon>Bacteria</taxon>
        <taxon>Pseudomonadati</taxon>
        <taxon>Pseudomonadota</taxon>
        <taxon>Gammaproteobacteria</taxon>
        <taxon>Pseudomonadales</taxon>
        <taxon>Pseudomonadaceae</taxon>
        <taxon>Pseudomonas</taxon>
    </lineage>
</organism>
<proteinExistence type="predicted"/>
<evidence type="ECO:0000256" key="1">
    <source>
        <dbReference type="ARBA" id="ARBA00004141"/>
    </source>
</evidence>
<dbReference type="EMBL" id="LOHF01000014">
    <property type="protein sequence ID" value="OUM72786.1"/>
    <property type="molecule type" value="Genomic_DNA"/>
</dbReference>
<evidence type="ECO:0000313" key="7">
    <source>
        <dbReference type="EMBL" id="OUM72786.1"/>
    </source>
</evidence>
<dbReference type="InterPro" id="IPR007016">
    <property type="entry name" value="O-antigen_ligase-rel_domated"/>
</dbReference>
<accession>A0A1Y3NYZ5</accession>
<feature type="transmembrane region" description="Helical" evidence="5">
    <location>
        <begin position="153"/>
        <end position="175"/>
    </location>
</feature>
<evidence type="ECO:0000259" key="6">
    <source>
        <dbReference type="Pfam" id="PF04932"/>
    </source>
</evidence>
<feature type="transmembrane region" description="Helical" evidence="5">
    <location>
        <begin position="65"/>
        <end position="83"/>
    </location>
</feature>
<dbReference type="OrthoDB" id="1013669at2"/>